<feature type="transmembrane region" description="Helical" evidence="1">
    <location>
        <begin position="159"/>
        <end position="179"/>
    </location>
</feature>
<dbReference type="RefSeq" id="WP_136829880.1">
    <property type="nucleotide sequence ID" value="NZ_SWBM01000001.1"/>
</dbReference>
<reference evidence="2 3" key="1">
    <citation type="journal article" date="2011" name="J. Microbiol.">
        <title>Bacillus kyonggiensis sp. nov., isolated from soil of a lettuce field.</title>
        <authorList>
            <person name="Dong K."/>
            <person name="Lee S."/>
        </authorList>
    </citation>
    <scope>NUCLEOTIDE SEQUENCE [LARGE SCALE GENOMIC DNA]</scope>
    <source>
        <strain evidence="2 3">NB22</strain>
    </source>
</reference>
<keyword evidence="1" id="KW-0472">Membrane</keyword>
<feature type="transmembrane region" description="Helical" evidence="1">
    <location>
        <begin position="44"/>
        <end position="63"/>
    </location>
</feature>
<feature type="transmembrane region" description="Helical" evidence="1">
    <location>
        <begin position="203"/>
        <end position="228"/>
    </location>
</feature>
<feature type="transmembrane region" description="Helical" evidence="1">
    <location>
        <begin position="128"/>
        <end position="147"/>
    </location>
</feature>
<dbReference type="InterPro" id="IPR011737">
    <property type="entry name" value="CHP02206_TP0381"/>
</dbReference>
<dbReference type="Pfam" id="PF14808">
    <property type="entry name" value="TMEM164"/>
    <property type="match status" value="1"/>
</dbReference>
<name>A0A4U1D953_9BACI</name>
<keyword evidence="1" id="KW-1133">Transmembrane helix</keyword>
<keyword evidence="3" id="KW-1185">Reference proteome</keyword>
<feature type="transmembrane region" description="Helical" evidence="1">
    <location>
        <begin position="75"/>
        <end position="92"/>
    </location>
</feature>
<sequence>MFSVTEMQNFTMFSFSHIVTFLLFLLVCFVFIYYRAKLQAHKALIKWTLFSILIVCEVLQHTWIILTGQWEVKELPLQLCSLSTFLAIFLFLKKNQKVFNLLYFIGLLPAILSMVTPELEYHFPHFRFFKYFLHHSAIPLSVLYFILIENYRVPKKAIIHSLLILNIIAVPIYVLNQLLDTNFFYLASPTDNETILSFFGNGIWYYINLEIAAIVVFCITYWPMAWLIKREKTL</sequence>
<feature type="transmembrane region" description="Helical" evidence="1">
    <location>
        <begin position="99"/>
        <end position="116"/>
    </location>
</feature>
<evidence type="ECO:0000313" key="2">
    <source>
        <dbReference type="EMBL" id="TKC19079.1"/>
    </source>
</evidence>
<comment type="caution">
    <text evidence="2">The sequence shown here is derived from an EMBL/GenBank/DDBJ whole genome shotgun (WGS) entry which is preliminary data.</text>
</comment>
<dbReference type="OrthoDB" id="9813172at2"/>
<organism evidence="2 3">
    <name type="scientific">Robertmurraya kyonggiensis</name>
    <dbReference type="NCBI Taxonomy" id="1037680"/>
    <lineage>
        <taxon>Bacteria</taxon>
        <taxon>Bacillati</taxon>
        <taxon>Bacillota</taxon>
        <taxon>Bacilli</taxon>
        <taxon>Bacillales</taxon>
        <taxon>Bacillaceae</taxon>
        <taxon>Robertmurraya</taxon>
    </lineage>
</organism>
<accession>A0A4U1D953</accession>
<gene>
    <name evidence="2" type="ORF">FA727_05910</name>
</gene>
<dbReference type="Proteomes" id="UP000307756">
    <property type="component" value="Unassembled WGS sequence"/>
</dbReference>
<feature type="transmembrane region" description="Helical" evidence="1">
    <location>
        <begin position="12"/>
        <end position="32"/>
    </location>
</feature>
<keyword evidence="1" id="KW-0812">Transmembrane</keyword>
<evidence type="ECO:0000256" key="1">
    <source>
        <dbReference type="SAM" id="Phobius"/>
    </source>
</evidence>
<evidence type="ECO:0000313" key="3">
    <source>
        <dbReference type="Proteomes" id="UP000307756"/>
    </source>
</evidence>
<dbReference type="NCBIfam" id="TIGR02206">
    <property type="entry name" value="intg_mem_TP0381"/>
    <property type="match status" value="1"/>
</dbReference>
<proteinExistence type="predicted"/>
<dbReference type="EMBL" id="SWBM01000001">
    <property type="protein sequence ID" value="TKC19079.1"/>
    <property type="molecule type" value="Genomic_DNA"/>
</dbReference>
<protein>
    <submittedName>
        <fullName evidence="2">TIGR02206 family membrane protein</fullName>
    </submittedName>
</protein>
<dbReference type="AlphaFoldDB" id="A0A4U1D953"/>